<reference evidence="2 3" key="2">
    <citation type="submission" date="2020-09" db="EMBL/GenBank/DDBJ databases">
        <authorList>
            <person name="Chen F.-J."/>
            <person name="Lee Y.-T."/>
        </authorList>
    </citation>
    <scope>NUCLEOTIDE SEQUENCE [LARGE SCALE GENOMIC DNA]</scope>
    <source>
        <strain evidence="2 3">AS73</strain>
    </source>
</reference>
<dbReference type="RefSeq" id="WP_151685485.1">
    <property type="nucleotide sequence ID" value="NZ_BKEE01000042.1"/>
</dbReference>
<dbReference type="Proteomes" id="UP000516862">
    <property type="component" value="Chromosome"/>
</dbReference>
<evidence type="ECO:0000313" key="3">
    <source>
        <dbReference type="Proteomes" id="UP000516862"/>
    </source>
</evidence>
<proteinExistence type="predicted"/>
<accession>A0A7H2PTV8</accession>
<protein>
    <submittedName>
        <fullName evidence="2">Uncharacterized protein</fullName>
    </submittedName>
</protein>
<evidence type="ECO:0000256" key="1">
    <source>
        <dbReference type="SAM" id="MobiDB-lite"/>
    </source>
</evidence>
<dbReference type="EMBL" id="CP061561">
    <property type="protein sequence ID" value="QNX06291.1"/>
    <property type="molecule type" value="Genomic_DNA"/>
</dbReference>
<gene>
    <name evidence="2" type="ORF">IC796_05055</name>
</gene>
<feature type="region of interest" description="Disordered" evidence="1">
    <location>
        <begin position="444"/>
        <end position="467"/>
    </location>
</feature>
<evidence type="ECO:0000313" key="2">
    <source>
        <dbReference type="EMBL" id="QNX06291.1"/>
    </source>
</evidence>
<sequence>MDTVEERSENLSFDDQIKTVNDLEQYIFEKIYTSLEFRSKIHNQIKLDPLNLVKLTYTIFDKSLLCQSFYQIQAATPLNFFKPIHDKILKTTIYILHDQGMFKESDEDRVKRLCRDTVKKPISCLKDNDEVPCDICKGKVLCKKGDDIAEKLDFEYLPKHYHEIISDIKSYRSSIETKNHTQAKIIYKSLLQQYSKHRDCYVVELLPESFQNTINKIQLSYLSQEPDEIKEKAYIDFVKEFIKKYEYDHVLLWNALNFSRQDQNTLKELSFLSFRFIGPLKNKFAIRQRNSKIQFLKPKKIILFEQLMEYLDKKATAYVREILMQMYDRKENIYIKQQGNIDKLLRTYIKKYQTKILNRKQQVKIIAKIKTKFTPQIIQILEDKQDKKHQQLNFKMQLQKHIVRNLTNSSTGTISSEPVYDPYLFIPTASIHDTDTLTELKTKATRNKSAKKQKGFQTQEHPTTQPKRNFIGDTKRMLKKNHEIYQSLKNLLND</sequence>
<organism evidence="2 3">
    <name type="scientific">Acinetobacter seifertii</name>
    <dbReference type="NCBI Taxonomy" id="1530123"/>
    <lineage>
        <taxon>Bacteria</taxon>
        <taxon>Pseudomonadati</taxon>
        <taxon>Pseudomonadota</taxon>
        <taxon>Gammaproteobacteria</taxon>
        <taxon>Moraxellales</taxon>
        <taxon>Moraxellaceae</taxon>
        <taxon>Acinetobacter</taxon>
        <taxon>Acinetobacter calcoaceticus/baumannii complex</taxon>
    </lineage>
</organism>
<reference evidence="3" key="1">
    <citation type="submission" date="2020-09" db="EMBL/GenBank/DDBJ databases">
        <title>Clinical and molecular characterization of Acinetobacter seifertii in Taiwan.</title>
        <authorList>
            <person name="Li L.-H."/>
            <person name="Yang Y.-S."/>
            <person name="Sun J.-R."/>
            <person name="Huang T.-W."/>
            <person name="Huang W.-C."/>
            <person name="Wang Y.-C."/>
            <person name="Kuo T.-H."/>
            <person name="Kuo S.-C."/>
            <person name="Chen T.-L."/>
        </authorList>
    </citation>
    <scope>NUCLEOTIDE SEQUENCE [LARGE SCALE GENOMIC DNA]</scope>
    <source>
        <strain evidence="3">AS73</strain>
    </source>
</reference>
<feature type="compositionally biased region" description="Basic residues" evidence="1">
    <location>
        <begin position="444"/>
        <end position="454"/>
    </location>
</feature>
<name>A0A7H2PTV8_9GAMM</name>
<feature type="compositionally biased region" description="Polar residues" evidence="1">
    <location>
        <begin position="455"/>
        <end position="467"/>
    </location>
</feature>
<dbReference type="AlphaFoldDB" id="A0A7H2PTV8"/>